<dbReference type="Proteomes" id="UP001153076">
    <property type="component" value="Unassembled WGS sequence"/>
</dbReference>
<name>A0A9Q1K5L4_9CARY</name>
<organism evidence="1 2">
    <name type="scientific">Carnegiea gigantea</name>
    <dbReference type="NCBI Taxonomy" id="171969"/>
    <lineage>
        <taxon>Eukaryota</taxon>
        <taxon>Viridiplantae</taxon>
        <taxon>Streptophyta</taxon>
        <taxon>Embryophyta</taxon>
        <taxon>Tracheophyta</taxon>
        <taxon>Spermatophyta</taxon>
        <taxon>Magnoliopsida</taxon>
        <taxon>eudicotyledons</taxon>
        <taxon>Gunneridae</taxon>
        <taxon>Pentapetalae</taxon>
        <taxon>Caryophyllales</taxon>
        <taxon>Cactineae</taxon>
        <taxon>Cactaceae</taxon>
        <taxon>Cactoideae</taxon>
        <taxon>Echinocereeae</taxon>
        <taxon>Carnegiea</taxon>
    </lineage>
</organism>
<reference evidence="1" key="1">
    <citation type="submission" date="2022-04" db="EMBL/GenBank/DDBJ databases">
        <title>Carnegiea gigantea Genome sequencing and assembly v2.</title>
        <authorList>
            <person name="Copetti D."/>
            <person name="Sanderson M.J."/>
            <person name="Burquez A."/>
            <person name="Wojciechowski M.F."/>
        </authorList>
    </citation>
    <scope>NUCLEOTIDE SEQUENCE</scope>
    <source>
        <strain evidence="1">SGP5-SGP5p</strain>
        <tissue evidence="1">Aerial part</tissue>
    </source>
</reference>
<sequence>MKNLMTQIMMTQIETECMLRHKGHGRLVTYYFQENGEPAKDSKLQTNLKINAQNSENHGEVDKMHTTGPVSFAKIYHKLVRKEIGYTSFNCSSLFRYFGHPFPPQARVLVMRAAWKIFRNYTSNLLAHEPPSHIRNPKVSPLLFLCHHRLKLYVLHSQGLSAFIHKFRQIEMEKQLPRG</sequence>
<evidence type="ECO:0000313" key="2">
    <source>
        <dbReference type="Proteomes" id="UP001153076"/>
    </source>
</evidence>
<evidence type="ECO:0000313" key="1">
    <source>
        <dbReference type="EMBL" id="KAJ8436836.1"/>
    </source>
</evidence>
<protein>
    <submittedName>
        <fullName evidence="1">Uncharacterized protein</fullName>
    </submittedName>
</protein>
<proteinExistence type="predicted"/>
<dbReference type="AlphaFoldDB" id="A0A9Q1K5L4"/>
<keyword evidence="2" id="KW-1185">Reference proteome</keyword>
<gene>
    <name evidence="1" type="ORF">Cgig2_018932</name>
</gene>
<comment type="caution">
    <text evidence="1">The sequence shown here is derived from an EMBL/GenBank/DDBJ whole genome shotgun (WGS) entry which is preliminary data.</text>
</comment>
<dbReference type="EMBL" id="JAKOGI010000327">
    <property type="protein sequence ID" value="KAJ8436836.1"/>
    <property type="molecule type" value="Genomic_DNA"/>
</dbReference>
<accession>A0A9Q1K5L4</accession>